<accession>A0A183E1J0</accession>
<evidence type="ECO:0000313" key="4">
    <source>
        <dbReference type="EMBL" id="VDN24853.1"/>
    </source>
</evidence>
<feature type="binding site" evidence="1">
    <location>
        <position position="43"/>
    </location>
    <ligand>
        <name>ATP</name>
        <dbReference type="ChEBI" id="CHEBI:30616"/>
    </ligand>
</feature>
<dbReference type="AlphaFoldDB" id="A0A183E1J0"/>
<protein>
    <submittedName>
        <fullName evidence="6">Protein kinase domain-containing protein</fullName>
    </submittedName>
</protein>
<dbReference type="SMART" id="SM00220">
    <property type="entry name" value="S_TKc"/>
    <property type="match status" value="1"/>
</dbReference>
<dbReference type="Proteomes" id="UP000271098">
    <property type="component" value="Unassembled WGS sequence"/>
</dbReference>
<keyword evidence="1" id="KW-0067">ATP-binding</keyword>
<dbReference type="InterPro" id="IPR050235">
    <property type="entry name" value="CK1_Ser-Thr_kinase"/>
</dbReference>
<proteinExistence type="predicted"/>
<sequence>MGELVQLEIGSDVEGWRIDGKLGEGAFGAVYVCSKDNQKYALKVESVHEKVGFLKMELTVLSKLKEQDRLRHFCRIEDKGRHNDFFYIVMTMVGRSLQVYVFRNKSDCFKTELHLSLEDLHNIGYLHRDVKPGNFAIGRPEINELRNIYVLDFGMARLYIHADGTMRNPRALTGFRGTVKYAPLSAHILRELCRKDDVESWLYMVVELTSGKLPWRNMNICDKTKFFDTPEYEKIYSLMQDAIRTTKSQEYPYDWEKPKQSAETLEHQSGVVSEYKSVLDGPRKNDKECKEECKNDKAQQEANVEPKAP</sequence>
<reference evidence="4 5" key="2">
    <citation type="submission" date="2018-11" db="EMBL/GenBank/DDBJ databases">
        <authorList>
            <consortium name="Pathogen Informatics"/>
        </authorList>
    </citation>
    <scope>NUCLEOTIDE SEQUENCE [LARGE SCALE GENOMIC DNA]</scope>
</reference>
<dbReference type="WBParaSite" id="GPUH_0001485001-mRNA-1">
    <property type="protein sequence ID" value="GPUH_0001485001-mRNA-1"/>
    <property type="gene ID" value="GPUH_0001485001"/>
</dbReference>
<dbReference type="PROSITE" id="PS00107">
    <property type="entry name" value="PROTEIN_KINASE_ATP"/>
    <property type="match status" value="1"/>
</dbReference>
<keyword evidence="1" id="KW-0547">Nucleotide-binding</keyword>
<feature type="region of interest" description="Disordered" evidence="2">
    <location>
        <begin position="258"/>
        <end position="309"/>
    </location>
</feature>
<dbReference type="InterPro" id="IPR000719">
    <property type="entry name" value="Prot_kinase_dom"/>
</dbReference>
<dbReference type="SUPFAM" id="SSF56112">
    <property type="entry name" value="Protein kinase-like (PK-like)"/>
    <property type="match status" value="1"/>
</dbReference>
<organism evidence="6">
    <name type="scientific">Gongylonema pulchrum</name>
    <dbReference type="NCBI Taxonomy" id="637853"/>
    <lineage>
        <taxon>Eukaryota</taxon>
        <taxon>Metazoa</taxon>
        <taxon>Ecdysozoa</taxon>
        <taxon>Nematoda</taxon>
        <taxon>Chromadorea</taxon>
        <taxon>Rhabditida</taxon>
        <taxon>Spirurina</taxon>
        <taxon>Spiruromorpha</taxon>
        <taxon>Spiruroidea</taxon>
        <taxon>Gongylonematidae</taxon>
        <taxon>Gongylonema</taxon>
    </lineage>
</organism>
<dbReference type="EMBL" id="UYRT01081700">
    <property type="protein sequence ID" value="VDN24853.1"/>
    <property type="molecule type" value="Genomic_DNA"/>
</dbReference>
<evidence type="ECO:0000313" key="5">
    <source>
        <dbReference type="Proteomes" id="UP000271098"/>
    </source>
</evidence>
<dbReference type="GO" id="GO:0004672">
    <property type="term" value="F:protein kinase activity"/>
    <property type="evidence" value="ECO:0007669"/>
    <property type="project" value="InterPro"/>
</dbReference>
<evidence type="ECO:0000313" key="6">
    <source>
        <dbReference type="WBParaSite" id="GPUH_0001485001-mRNA-1"/>
    </source>
</evidence>
<dbReference type="InterPro" id="IPR011009">
    <property type="entry name" value="Kinase-like_dom_sf"/>
</dbReference>
<dbReference type="GO" id="GO:0005524">
    <property type="term" value="F:ATP binding"/>
    <property type="evidence" value="ECO:0007669"/>
    <property type="project" value="UniProtKB-UniRule"/>
</dbReference>
<feature type="domain" description="Protein kinase" evidence="3">
    <location>
        <begin position="16"/>
        <end position="309"/>
    </location>
</feature>
<gene>
    <name evidence="4" type="ORF">GPUH_LOCUS14831</name>
</gene>
<dbReference type="Pfam" id="PF00069">
    <property type="entry name" value="Pkinase"/>
    <property type="match status" value="1"/>
</dbReference>
<dbReference type="InterPro" id="IPR017441">
    <property type="entry name" value="Protein_kinase_ATP_BS"/>
</dbReference>
<evidence type="ECO:0000256" key="1">
    <source>
        <dbReference type="PROSITE-ProRule" id="PRU10141"/>
    </source>
</evidence>
<dbReference type="OrthoDB" id="5979581at2759"/>
<evidence type="ECO:0000259" key="3">
    <source>
        <dbReference type="PROSITE" id="PS50011"/>
    </source>
</evidence>
<name>A0A183E1J0_9BILA</name>
<dbReference type="PROSITE" id="PS50011">
    <property type="entry name" value="PROTEIN_KINASE_DOM"/>
    <property type="match status" value="1"/>
</dbReference>
<dbReference type="PANTHER" id="PTHR11909">
    <property type="entry name" value="CASEIN KINASE-RELATED"/>
    <property type="match status" value="1"/>
</dbReference>
<evidence type="ECO:0000256" key="2">
    <source>
        <dbReference type="SAM" id="MobiDB-lite"/>
    </source>
</evidence>
<reference evidence="6" key="1">
    <citation type="submission" date="2016-06" db="UniProtKB">
        <authorList>
            <consortium name="WormBaseParasite"/>
        </authorList>
    </citation>
    <scope>IDENTIFICATION</scope>
</reference>
<feature type="compositionally biased region" description="Basic and acidic residues" evidence="2">
    <location>
        <begin position="281"/>
        <end position="299"/>
    </location>
</feature>
<keyword evidence="5" id="KW-1185">Reference proteome</keyword>
<dbReference type="Gene3D" id="1.10.510.10">
    <property type="entry name" value="Transferase(Phosphotransferase) domain 1"/>
    <property type="match status" value="1"/>
</dbReference>